<reference evidence="5" key="1">
    <citation type="submission" date="2014-05" db="EMBL/GenBank/DDBJ databases">
        <title>ATOL: Assembling a taxonomically balanced genome-scale reconstruction of the evolutionary history of the Enterobacteriaceae.</title>
        <authorList>
            <person name="Plunkett G. III"/>
            <person name="Neeno-Eckwall E.C."/>
            <person name="Glasner J.D."/>
            <person name="Perna N.T."/>
        </authorList>
    </citation>
    <scope>NUCLEOTIDE SEQUENCE [LARGE SCALE GENOMIC DNA]</scope>
    <source>
        <strain evidence="5">ATCC 49490</strain>
    </source>
</reference>
<dbReference type="CDD" id="cd01344">
    <property type="entry name" value="PL2_Passenger_AT"/>
    <property type="match status" value="1"/>
</dbReference>
<dbReference type="Pfam" id="PF18883">
    <property type="entry name" value="AC_1"/>
    <property type="match status" value="1"/>
</dbReference>
<feature type="region of interest" description="Disordered" evidence="2">
    <location>
        <begin position="2323"/>
        <end position="2349"/>
    </location>
</feature>
<dbReference type="Proteomes" id="UP000028630">
    <property type="component" value="Unassembled WGS sequence"/>
</dbReference>
<dbReference type="InterPro" id="IPR005546">
    <property type="entry name" value="Autotransporte_beta"/>
</dbReference>
<dbReference type="eggNOG" id="COG2911">
    <property type="taxonomic scope" value="Bacteria"/>
</dbReference>
<feature type="compositionally biased region" description="Pro residues" evidence="2">
    <location>
        <begin position="2337"/>
        <end position="2347"/>
    </location>
</feature>
<dbReference type="GO" id="GO:0019867">
    <property type="term" value="C:outer membrane"/>
    <property type="evidence" value="ECO:0007669"/>
    <property type="project" value="InterPro"/>
</dbReference>
<evidence type="ECO:0000313" key="4">
    <source>
        <dbReference type="EMBL" id="KFC09480.1"/>
    </source>
</evidence>
<organism evidence="4 5">
    <name type="scientific">Trabulsiella guamensis ATCC 49490</name>
    <dbReference type="NCBI Taxonomy" id="1005994"/>
    <lineage>
        <taxon>Bacteria</taxon>
        <taxon>Pseudomonadati</taxon>
        <taxon>Pseudomonadota</taxon>
        <taxon>Gammaproteobacteria</taxon>
        <taxon>Enterobacterales</taxon>
        <taxon>Enterobacteriaceae</taxon>
        <taxon>Trabulsiella</taxon>
    </lineage>
</organism>
<dbReference type="PROSITE" id="PS51208">
    <property type="entry name" value="AUTOTRANSPORTER"/>
    <property type="match status" value="1"/>
</dbReference>
<dbReference type="OrthoDB" id="6053567at2"/>
<dbReference type="NCBIfam" id="TIGR01414">
    <property type="entry name" value="autotrans_barl"/>
    <property type="match status" value="1"/>
</dbReference>
<dbReference type="eggNOG" id="COG3468">
    <property type="taxonomic scope" value="Bacteria"/>
</dbReference>
<evidence type="ECO:0000256" key="2">
    <source>
        <dbReference type="SAM" id="MobiDB-lite"/>
    </source>
</evidence>
<keyword evidence="1" id="KW-0843">Virulence</keyword>
<dbReference type="SUPFAM" id="SSF103515">
    <property type="entry name" value="Autotransporter"/>
    <property type="match status" value="1"/>
</dbReference>
<protein>
    <submittedName>
        <fullName evidence="4">Putative autotransporter protein</fullName>
    </submittedName>
</protein>
<dbReference type="InterPro" id="IPR024973">
    <property type="entry name" value="ESPR"/>
</dbReference>
<dbReference type="InterPro" id="IPR051551">
    <property type="entry name" value="Autotransporter_adhesion"/>
</dbReference>
<dbReference type="SMART" id="SM00869">
    <property type="entry name" value="Autotransporter"/>
    <property type="match status" value="1"/>
</dbReference>
<dbReference type="InterPro" id="IPR036709">
    <property type="entry name" value="Autotransporte_beta_dom_sf"/>
</dbReference>
<sequence>MVLLFFNKTGLSILFNFNNNNETGRKPIILRACNMNKIYRVIWNSTLMQWVVTSEFGRARIKRAVSKSVKAAGLIAALSAGVFATAATYTPETANNAGQTMNVTDNGTYSLDGSIQFTGSTGINKYGYPSIQAAWDAGGIISGSDPTGMFTMSTGAQSAGVLVTDPSTNISLVVSTFDNSQIKINTPGVPGMVIYVPNPEGSGPFVDAQIADVSGGGTFNLNASGTAGDKTTKNTIFVNVTNGTANINSQNLTFQFADNTSALTSDELESKTVSSNIVTFNGTFTVTLADGSQVNQTVNNIDDFQAYNSWLKQALTAGELGVGVAAQAAYNSAFRQAYTVTTETWTYNPQEAPFTADDPALIPVGDRIGLAADGPDSTISINPGASVTMHSQGTALARISNGAKYVNNGTINAGAYWMNNTLVGLSGATLVNNGVENMLTTNEHSPDSISGAGTTYVNNGVVNLSGWTGSTTSGYISNRTWMNVGDGATGINNGAINIGTTAQLFGGRPVAAAVTAGGTFVNASDGVIYLGRKESSDTTSAPIARGGADTLQQFGAYGFYVNSSGTAKNDGQIIIGTGVQQGYGIVATGTGVNVSVGADGVITDKGNYPVAAGSAPLRNAAIYSKATSGTVNNGGTINLQGTNGTGLYVFDGGLASSSGTINVGESPLFASSGLRNYGIWSTANNSKATLTGALNLTGDGAVGAYAENGGNVTISGNGAVNFNDGTNQLGYYVYGPTASITNNGTGAQDVSTEDSVLFRVDGGADFAGGAGAASVLTASGQGSTTVVANGKDAASGNVSAFNSGGMTLNLSGQDATGVVIQGGAQGKISSNATLNMTATGAIAGIADGQGYDINGKALGTPVAGVLANAALAAGAAGFGTGTILVTEAALNSALDAVTGYIARHGAEVSNAGNIVFTGEDTTGLLVEAGARGDNTGSITIGAGGTGIVAQDATGANTTVVNTSGNIVLNGGSVANRTTGIIASGAKTTVNMTGGTVTLNGNGATGVRASDGATVNLSGTATPDFSDTATDQILFAISGAGSTINTDVPTGTVLDASGERSTLFRLEDGAAMGGDIQVAASGKDATALYATGENTTAVIGSGSTLDISGAGATGVISSGGASATITSGAILDLTGTGATAGIVDGNTYADDGSLSETGTGADLINAATISSAVDKATAFIAKNGGVLDNSGDVVLTGDNSTAVRVLGGEVDNSGNITANGTALYVGAGDQGQSSTITNSGTVLATDGRAAIELAAGSLDLVGSGVGTIEARGTAHGVLVSQGATGLDVTDALIIVNVPGATGNGIENAANLTDLQLIDTTIDVANGAGVRTAVTINSTNSGTINVSGAGTGIAFDDLDGNPVTGDLDLSGSSDLAINVTGAGGTGIYANTTGTVDTAASITVSNAAGGSALKLGDSVTSATNRGTLTSASATAPTVDTANATAFTNTASGVITASASGSPALAMNAAGATAGNAGTINGDLVMRGANGTVFNSGTVSNNITTTSGNNAVTVNAGTVGGNIALNGSGTNSVLLTRGADVNTISGSAGNDTVTILGNGNTFNALNGGSGTATAVFDGVTAGFHMDGTGAQINSHNQVNLRNGSLFSLDNGYSLGGKPSGGAGFDIDSGSVLAVNGTADRVLANKLTGTGTVEVDNSGAAFDFAATTGSAFAGTVDLSNATLALGGLNTTAMTNATLKADTGSITTVADGEQAIGGLTFAGGEMEFNGTAPDERVATSHVTVNTLDASGSGKVQINIPDPYVPGHDTATTSSLMTQDDANIGLGLVSATTVTGSGGNLALVDQNGSTITAATQVDIAQGGSTVAKGTYDYRLTTAGATGSQDGLYVNYGLKELELLANQTLTLDGTPGATGAAADQSARITGSGNLAVSTTGSDVLSLSNSGNDWTGDTTVLSGTLRTDVDGALGDTATLAMNSGAKADLNGTAQVAGMLAGDVSSVLDMHGGTLDLANGGYSNGSLTGSGNLNVDGGVLTISGANSSLTATTTISSGAEVVIDDAQGAGTGDIADEGTLTLDGATGMLANAISGTGHVDATNATNATVTGDNSGFSGLFNIDDGSNLTVSEQNHLGTASVNDNGLLTVNTDSDWTLDNNVISGSGDLTKAGTGTLTLVQDMVSYTGTTDITEGELALGSDVASAVDLLSGQVNVYDGARFTGYGSTAGDVDVMQGGTMQTDDFLVGGNLTNSGAVLLTRTDNVPGNTLTVNGNYTGNNGLLAFNTELGGDDSPTDKLTVHGNTAGNTRVSVNNTGGTGAQTVNGIEVIQVDGSSDGSFALTTGTVEAGAYVYALAKGTGDAAKNWYLTSKWKGSIPPADDPTDPVDPVDPVKPPVKPPVVDPTAPDALRPEAGSYISNIAAANTLFNHRLHDRLGEPQYTDALRNGDGNATSMWMRHVGGHERSSASDGQLKTQSNRYVLQLGGDIAQWSSDGLDRWHLGVMGGYANEHSNTRSDRAGYDSDGRVSGYSAGLYGTWYQNDADKTGAYVDSWMLYNWFDSSVTAENRDSDEYKSKGLTASLEAGYTLKAGEFSGSQGTLNTWYVQPQAQVTWMGVKDKTHTRNDGTRIETEGDGNIQTRLGVRTYLNSHHKMDDGKQREFQPFVEVNWIHNTEAFGVKMDGTKVSRDGARNLGEIRTGVEGKLNDRLSVWGNVGVQMGDKGYSDTQGMLGVKYSW</sequence>
<keyword evidence="5" id="KW-1185">Reference proteome</keyword>
<comment type="caution">
    <text evidence="4">The sequence shown here is derived from an EMBL/GenBank/DDBJ whole genome shotgun (WGS) entry which is preliminary data.</text>
</comment>
<dbReference type="Pfam" id="PF13018">
    <property type="entry name" value="ESPR"/>
    <property type="match status" value="1"/>
</dbReference>
<dbReference type="InterPro" id="IPR006315">
    <property type="entry name" value="OM_autotransptr_brl_dom"/>
</dbReference>
<dbReference type="PANTHER" id="PTHR35037:SF3">
    <property type="entry name" value="C-TERMINAL REGION OF AIDA-LIKE PROTEIN"/>
    <property type="match status" value="1"/>
</dbReference>
<gene>
    <name evidence="4" type="ORF">GTGU_00858</name>
</gene>
<dbReference type="Gene3D" id="2.160.20.20">
    <property type="match status" value="1"/>
</dbReference>
<dbReference type="SUPFAM" id="SSF51126">
    <property type="entry name" value="Pectin lyase-like"/>
    <property type="match status" value="1"/>
</dbReference>
<dbReference type="EMBL" id="JMTB01000039">
    <property type="protein sequence ID" value="KFC09480.1"/>
    <property type="molecule type" value="Genomic_DNA"/>
</dbReference>
<dbReference type="InterPro" id="IPR011050">
    <property type="entry name" value="Pectin_lyase_fold/virulence"/>
</dbReference>
<evidence type="ECO:0000313" key="5">
    <source>
        <dbReference type="Proteomes" id="UP000028630"/>
    </source>
</evidence>
<accession>A0A085AGY5</accession>
<evidence type="ECO:0000256" key="1">
    <source>
        <dbReference type="ARBA" id="ARBA00023026"/>
    </source>
</evidence>
<dbReference type="InterPro" id="IPR012332">
    <property type="entry name" value="Autotransporter_pectin_lyase_C"/>
</dbReference>
<dbReference type="PANTHER" id="PTHR35037">
    <property type="entry name" value="C-TERMINAL REGION OF AIDA-LIKE PROTEIN"/>
    <property type="match status" value="1"/>
</dbReference>
<proteinExistence type="predicted"/>
<dbReference type="InterPro" id="IPR043990">
    <property type="entry name" value="AC_1"/>
</dbReference>
<evidence type="ECO:0000259" key="3">
    <source>
        <dbReference type="PROSITE" id="PS51208"/>
    </source>
</evidence>
<feature type="domain" description="Autotransporter" evidence="3">
    <location>
        <begin position="2393"/>
        <end position="2681"/>
    </location>
</feature>
<dbReference type="Gene3D" id="2.40.128.130">
    <property type="entry name" value="Autotransporter beta-domain"/>
    <property type="match status" value="1"/>
</dbReference>
<name>A0A085AGY5_9ENTR</name>